<dbReference type="Pfam" id="PF03755">
    <property type="entry name" value="YicC-like_N"/>
    <property type="match status" value="1"/>
</dbReference>
<dbReference type="NCBIfam" id="TIGR00255">
    <property type="entry name" value="YicC/YloC family endoribonuclease"/>
    <property type="match status" value="1"/>
</dbReference>
<name>A0ABV4UFB7_9RHOO</name>
<dbReference type="RefSeq" id="WP_418890864.1">
    <property type="nucleotide sequence ID" value="NZ_JBEUWX010000002.1"/>
</dbReference>
<dbReference type="Proteomes" id="UP001574673">
    <property type="component" value="Unassembled WGS sequence"/>
</dbReference>
<keyword evidence="9" id="KW-1185">Reference proteome</keyword>
<keyword evidence="3" id="KW-0255">Endonuclease</keyword>
<sequence>MIFSMTGYAARTLDVGQGVLHLELKSVNSRYLDFQFRVCDELRASELVLRELFSARLSRGKVECRISLSAAGAAGSAPALNLELLCRLRDLEAQVRRRMPWAHAFSVNDLLQWPGMLDEQTPDAEVLSARCLELAGAALEDFIASRAREGEKLAAVILERVTRMRALIEEVTPSIPAAQAAFQEKLKQRLLEALGSVDDERIRQEVAVFAVRIDVAEELARLSTHLDEVERVLQTGGACGKRLDFLMQELNREANTLGSKSVTSVVSQTAMELKLLIEQMREQVQNLE</sequence>
<protein>
    <submittedName>
        <fullName evidence="8">YicC/YloC family endoribonuclease</fullName>
        <ecNumber evidence="8">3.1.-.-</ecNumber>
    </submittedName>
</protein>
<dbReference type="PANTHER" id="PTHR30636:SF3">
    <property type="entry name" value="UPF0701 PROTEIN YICC"/>
    <property type="match status" value="1"/>
</dbReference>
<feature type="domain" description="Endoribonuclease YicC-like C-terminal" evidence="7">
    <location>
        <begin position="175"/>
        <end position="288"/>
    </location>
</feature>
<dbReference type="PANTHER" id="PTHR30636">
    <property type="entry name" value="UPF0701 PROTEIN YICC"/>
    <property type="match status" value="1"/>
</dbReference>
<evidence type="ECO:0000256" key="1">
    <source>
        <dbReference type="ARBA" id="ARBA00001968"/>
    </source>
</evidence>
<dbReference type="EMBL" id="JBEUWX010000002">
    <property type="protein sequence ID" value="MFA9949755.1"/>
    <property type="molecule type" value="Genomic_DNA"/>
</dbReference>
<keyword evidence="2" id="KW-0540">Nuclease</keyword>
<dbReference type="Pfam" id="PF08340">
    <property type="entry name" value="YicC-like_C"/>
    <property type="match status" value="1"/>
</dbReference>
<evidence type="ECO:0000313" key="9">
    <source>
        <dbReference type="Proteomes" id="UP001574673"/>
    </source>
</evidence>
<evidence type="ECO:0000259" key="6">
    <source>
        <dbReference type="Pfam" id="PF03755"/>
    </source>
</evidence>
<feature type="domain" description="Endoribonuclease YicC-like N-terminal" evidence="6">
    <location>
        <begin position="2"/>
        <end position="154"/>
    </location>
</feature>
<evidence type="ECO:0000313" key="8">
    <source>
        <dbReference type="EMBL" id="MFA9949755.1"/>
    </source>
</evidence>
<reference evidence="9" key="1">
    <citation type="submission" date="2024-06" db="EMBL/GenBank/DDBJ databases">
        <title>Radixoralia hellwigii gen. nov., sp nov., isolated from a root canal in the human oral cavity.</title>
        <authorList>
            <person name="Bartsch S."/>
            <person name="Wittmer A."/>
            <person name="Schulz A.-K."/>
            <person name="Neumann-Schaal M."/>
            <person name="Wolf J."/>
            <person name="Gronow S."/>
            <person name="Tennert C."/>
            <person name="Haecker G."/>
            <person name="Cieplik F."/>
            <person name="Al-Ahmad A."/>
        </authorList>
    </citation>
    <scope>NUCLEOTIDE SEQUENCE [LARGE SCALE GENOMIC DNA]</scope>
    <source>
        <strain evidence="9">Wk13</strain>
    </source>
</reference>
<dbReference type="InterPro" id="IPR013551">
    <property type="entry name" value="YicC-like_C"/>
</dbReference>
<comment type="similarity">
    <text evidence="5">Belongs to the YicC/YloC family.</text>
</comment>
<proteinExistence type="inferred from homology"/>
<keyword evidence="4 8" id="KW-0378">Hydrolase</keyword>
<comment type="cofactor">
    <cofactor evidence="1">
        <name>a divalent metal cation</name>
        <dbReference type="ChEBI" id="CHEBI:60240"/>
    </cofactor>
</comment>
<evidence type="ECO:0000259" key="7">
    <source>
        <dbReference type="Pfam" id="PF08340"/>
    </source>
</evidence>
<accession>A0ABV4UFB7</accession>
<dbReference type="InterPro" id="IPR013527">
    <property type="entry name" value="YicC-like_N"/>
</dbReference>
<evidence type="ECO:0000256" key="5">
    <source>
        <dbReference type="ARBA" id="ARBA00035648"/>
    </source>
</evidence>
<dbReference type="InterPro" id="IPR005229">
    <property type="entry name" value="YicC/YloC-like"/>
</dbReference>
<dbReference type="GO" id="GO:0016787">
    <property type="term" value="F:hydrolase activity"/>
    <property type="evidence" value="ECO:0007669"/>
    <property type="project" value="UniProtKB-KW"/>
</dbReference>
<comment type="caution">
    <text evidence="8">The sequence shown here is derived from an EMBL/GenBank/DDBJ whole genome shotgun (WGS) entry which is preliminary data.</text>
</comment>
<dbReference type="EC" id="3.1.-.-" evidence="8"/>
<evidence type="ECO:0000256" key="4">
    <source>
        <dbReference type="ARBA" id="ARBA00022801"/>
    </source>
</evidence>
<evidence type="ECO:0000256" key="3">
    <source>
        <dbReference type="ARBA" id="ARBA00022759"/>
    </source>
</evidence>
<gene>
    <name evidence="8" type="ORF">ABCS64_05330</name>
</gene>
<organism evidence="8 9">
    <name type="scientific">Dentiradicibacter hellwigii</name>
    <dbReference type="NCBI Taxonomy" id="3149053"/>
    <lineage>
        <taxon>Bacteria</taxon>
        <taxon>Pseudomonadati</taxon>
        <taxon>Pseudomonadota</taxon>
        <taxon>Betaproteobacteria</taxon>
        <taxon>Rhodocyclales</taxon>
        <taxon>Rhodocyclaceae</taxon>
        <taxon>Dentiradicibacter</taxon>
    </lineage>
</organism>
<evidence type="ECO:0000256" key="2">
    <source>
        <dbReference type="ARBA" id="ARBA00022722"/>
    </source>
</evidence>